<sequence length="121" mass="13388">MADKFDRDRLVKLLGMLGSAHDGEVLNAARRIDAMVRAGGRGWNELLGPAETMPGPKRVPDRADLRKLDELLAASRVSDILKLRLAAMREALKAGRLTDQDRHLLRMLHRKAVIEGAVVTT</sequence>
<protein>
    <submittedName>
        <fullName evidence="1">Uncharacterized protein</fullName>
    </submittedName>
</protein>
<proteinExistence type="predicted"/>
<keyword evidence="2" id="KW-1185">Reference proteome</keyword>
<evidence type="ECO:0000313" key="2">
    <source>
        <dbReference type="Proteomes" id="UP000646365"/>
    </source>
</evidence>
<organism evidence="1 2">
    <name type="scientific">Aliidongia dinghuensis</name>
    <dbReference type="NCBI Taxonomy" id="1867774"/>
    <lineage>
        <taxon>Bacteria</taxon>
        <taxon>Pseudomonadati</taxon>
        <taxon>Pseudomonadota</taxon>
        <taxon>Alphaproteobacteria</taxon>
        <taxon>Rhodospirillales</taxon>
        <taxon>Dongiaceae</taxon>
        <taxon>Aliidongia</taxon>
    </lineage>
</organism>
<dbReference type="AlphaFoldDB" id="A0A8J2YZ27"/>
<accession>A0A8J2YZ27</accession>
<reference evidence="1" key="2">
    <citation type="submission" date="2020-09" db="EMBL/GenBank/DDBJ databases">
        <authorList>
            <person name="Sun Q."/>
            <person name="Zhou Y."/>
        </authorList>
    </citation>
    <scope>NUCLEOTIDE SEQUENCE</scope>
    <source>
        <strain evidence="1">CGMCC 1.15725</strain>
    </source>
</reference>
<dbReference type="EMBL" id="BMJQ01000017">
    <property type="protein sequence ID" value="GGF41302.1"/>
    <property type="molecule type" value="Genomic_DNA"/>
</dbReference>
<comment type="caution">
    <text evidence="1">The sequence shown here is derived from an EMBL/GenBank/DDBJ whole genome shotgun (WGS) entry which is preliminary data.</text>
</comment>
<reference evidence="1" key="1">
    <citation type="journal article" date="2014" name="Int. J. Syst. Evol. Microbiol.">
        <title>Complete genome sequence of Corynebacterium casei LMG S-19264T (=DSM 44701T), isolated from a smear-ripened cheese.</title>
        <authorList>
            <consortium name="US DOE Joint Genome Institute (JGI-PGF)"/>
            <person name="Walter F."/>
            <person name="Albersmeier A."/>
            <person name="Kalinowski J."/>
            <person name="Ruckert C."/>
        </authorList>
    </citation>
    <scope>NUCLEOTIDE SEQUENCE</scope>
    <source>
        <strain evidence="1">CGMCC 1.15725</strain>
    </source>
</reference>
<evidence type="ECO:0000313" key="1">
    <source>
        <dbReference type="EMBL" id="GGF41302.1"/>
    </source>
</evidence>
<name>A0A8J2YZ27_9PROT</name>
<gene>
    <name evidence="1" type="ORF">GCM10011611_54630</name>
</gene>
<dbReference type="RefSeq" id="WP_189051340.1">
    <property type="nucleotide sequence ID" value="NZ_BMJQ01000017.1"/>
</dbReference>
<dbReference type="Proteomes" id="UP000646365">
    <property type="component" value="Unassembled WGS sequence"/>
</dbReference>